<feature type="coiled-coil region" evidence="1">
    <location>
        <begin position="262"/>
        <end position="296"/>
    </location>
</feature>
<gene>
    <name evidence="2" type="ORF">PIB30_082760</name>
</gene>
<keyword evidence="1" id="KW-0175">Coiled coil</keyword>
<sequence length="307" mass="36308">MAKVNAMGFANLQYIPEWIMNQEIYMYLATKFDLENNVIKDDVANIEINAEIVKRALGLPFCGDEFPEYYPDDSEYEALKSRWGKFTLADLKGFVIKCAMQIEEQRMLFREAFILFLGKTFFCPTTNSFLSPERHFPLVVDVKNPMQYNWSLQIFTWIKDAIKDFQKKGVKHLSACMFVIVVIYFQRLKWGRLDRCQSVEPWIIDWSLKNLEQRANTALKKIRKMMDDKPLNNDDQEEGEGYNAHEEELINNERDDQSEEGVLEAEEVLKRWTQIEEELKSQRRTIRIEKKKLTKEQEAEIEATLKE</sequence>
<evidence type="ECO:0000313" key="2">
    <source>
        <dbReference type="EMBL" id="MED6175907.1"/>
    </source>
</evidence>
<comment type="caution">
    <text evidence="2">The sequence shown here is derived from an EMBL/GenBank/DDBJ whole genome shotgun (WGS) entry which is preliminary data.</text>
</comment>
<dbReference type="Proteomes" id="UP001341840">
    <property type="component" value="Unassembled WGS sequence"/>
</dbReference>
<name>A0ABU6VR95_9FABA</name>
<organism evidence="2 3">
    <name type="scientific">Stylosanthes scabra</name>
    <dbReference type="NCBI Taxonomy" id="79078"/>
    <lineage>
        <taxon>Eukaryota</taxon>
        <taxon>Viridiplantae</taxon>
        <taxon>Streptophyta</taxon>
        <taxon>Embryophyta</taxon>
        <taxon>Tracheophyta</taxon>
        <taxon>Spermatophyta</taxon>
        <taxon>Magnoliopsida</taxon>
        <taxon>eudicotyledons</taxon>
        <taxon>Gunneridae</taxon>
        <taxon>Pentapetalae</taxon>
        <taxon>rosids</taxon>
        <taxon>fabids</taxon>
        <taxon>Fabales</taxon>
        <taxon>Fabaceae</taxon>
        <taxon>Papilionoideae</taxon>
        <taxon>50 kb inversion clade</taxon>
        <taxon>dalbergioids sensu lato</taxon>
        <taxon>Dalbergieae</taxon>
        <taxon>Pterocarpus clade</taxon>
        <taxon>Stylosanthes</taxon>
    </lineage>
</organism>
<accession>A0ABU6VR95</accession>
<protein>
    <recommendedName>
        <fullName evidence="4">Aminotransferase-like plant mobile domain-containing protein</fullName>
    </recommendedName>
</protein>
<dbReference type="PANTHER" id="PTHR34835:SF34">
    <property type="entry name" value="OS08G0555500 PROTEIN"/>
    <property type="match status" value="1"/>
</dbReference>
<dbReference type="PANTHER" id="PTHR34835">
    <property type="entry name" value="OS07G0283600 PROTEIN-RELATED"/>
    <property type="match status" value="1"/>
</dbReference>
<evidence type="ECO:0008006" key="4">
    <source>
        <dbReference type="Google" id="ProtNLM"/>
    </source>
</evidence>
<dbReference type="EMBL" id="JASCZI010152319">
    <property type="protein sequence ID" value="MED6175907.1"/>
    <property type="molecule type" value="Genomic_DNA"/>
</dbReference>
<evidence type="ECO:0000313" key="3">
    <source>
        <dbReference type="Proteomes" id="UP001341840"/>
    </source>
</evidence>
<proteinExistence type="predicted"/>
<reference evidence="2 3" key="1">
    <citation type="journal article" date="2023" name="Plants (Basel)">
        <title>Bridging the Gap: Combining Genomics and Transcriptomics Approaches to Understand Stylosanthes scabra, an Orphan Legume from the Brazilian Caatinga.</title>
        <authorList>
            <person name="Ferreira-Neto J.R.C."/>
            <person name="da Silva M.D."/>
            <person name="Binneck E."/>
            <person name="de Melo N.F."/>
            <person name="da Silva R.H."/>
            <person name="de Melo A.L.T.M."/>
            <person name="Pandolfi V."/>
            <person name="Bustamante F.O."/>
            <person name="Brasileiro-Vidal A.C."/>
            <person name="Benko-Iseppon A.M."/>
        </authorList>
    </citation>
    <scope>NUCLEOTIDE SEQUENCE [LARGE SCALE GENOMIC DNA]</scope>
    <source>
        <tissue evidence="2">Leaves</tissue>
    </source>
</reference>
<evidence type="ECO:0000256" key="1">
    <source>
        <dbReference type="SAM" id="Coils"/>
    </source>
</evidence>
<keyword evidence="3" id="KW-1185">Reference proteome</keyword>